<evidence type="ECO:0000313" key="2">
    <source>
        <dbReference type="EMBL" id="OGD23754.1"/>
    </source>
</evidence>
<reference evidence="2 3" key="1">
    <citation type="journal article" date="2016" name="Nat. Commun.">
        <title>Thousands of microbial genomes shed light on interconnected biogeochemical processes in an aquifer system.</title>
        <authorList>
            <person name="Anantharaman K."/>
            <person name="Brown C.T."/>
            <person name="Hug L.A."/>
            <person name="Sharon I."/>
            <person name="Castelle C.J."/>
            <person name="Probst A.J."/>
            <person name="Thomas B.C."/>
            <person name="Singh A."/>
            <person name="Wilkins M.J."/>
            <person name="Karaoz U."/>
            <person name="Brodie E.L."/>
            <person name="Williams K.H."/>
            <person name="Hubbard S.S."/>
            <person name="Banfield J.F."/>
        </authorList>
    </citation>
    <scope>NUCLEOTIDE SEQUENCE [LARGE SCALE GENOMIC DNA]</scope>
</reference>
<evidence type="ECO:0000313" key="3">
    <source>
        <dbReference type="Proteomes" id="UP000176639"/>
    </source>
</evidence>
<dbReference type="AlphaFoldDB" id="A0A1F5AZV0"/>
<gene>
    <name evidence="2" type="ORF">A2Z10_01835</name>
</gene>
<proteinExistence type="predicted"/>
<comment type="caution">
    <text evidence="2">The sequence shown here is derived from an EMBL/GenBank/DDBJ whole genome shotgun (WGS) entry which is preliminary data.</text>
</comment>
<feature type="compositionally biased region" description="Polar residues" evidence="1">
    <location>
        <begin position="274"/>
        <end position="291"/>
    </location>
</feature>
<feature type="compositionally biased region" description="Basic and acidic residues" evidence="1">
    <location>
        <begin position="258"/>
        <end position="267"/>
    </location>
</feature>
<feature type="compositionally biased region" description="Low complexity" evidence="1">
    <location>
        <begin position="292"/>
        <end position="316"/>
    </location>
</feature>
<evidence type="ECO:0000256" key="1">
    <source>
        <dbReference type="SAM" id="MobiDB-lite"/>
    </source>
</evidence>
<dbReference type="Proteomes" id="UP000176639">
    <property type="component" value="Unassembled WGS sequence"/>
</dbReference>
<accession>A0A1F5AZV0</accession>
<organism evidence="2 3">
    <name type="scientific">Candidatus Azambacteria bacterium RBG_16_47_10</name>
    <dbReference type="NCBI Taxonomy" id="1797292"/>
    <lineage>
        <taxon>Bacteria</taxon>
        <taxon>Candidatus Azamiibacteriota</taxon>
    </lineage>
</organism>
<feature type="compositionally biased region" description="Acidic residues" evidence="1">
    <location>
        <begin position="234"/>
        <end position="248"/>
    </location>
</feature>
<protein>
    <submittedName>
        <fullName evidence="2">Uncharacterized protein</fullName>
    </submittedName>
</protein>
<name>A0A1F5AZV0_9BACT</name>
<dbReference type="EMBL" id="MEYI01000029">
    <property type="protein sequence ID" value="OGD23754.1"/>
    <property type="molecule type" value="Genomic_DNA"/>
</dbReference>
<feature type="compositionally biased region" description="Polar residues" evidence="1">
    <location>
        <begin position="346"/>
        <end position="357"/>
    </location>
</feature>
<sequence>MMLKLFLKKLLIAHIPASLALLLVFSNSVIYLAAFEAHVINVTATIERPPTMCNALSIGYWRNHDGCAGGEGESDWTNEIHAMTDNFSGIFYNITGAEICEALWTPNCPSGNNILSKRCKATAMALGDELNLVSGHLDINALIAGADDGSAAFDHLGLTYNSTVRDALAKIEQIIGNTNGSTTQQLTDAAYVAERMYTFYEDENPIAPQCVVDPITLLLSNDSLFSVSSHSEDLSVEDEDNSGDEQDSDNGKNGNNENNEHSRSDGNDDREENSNAGEQSMFEPQNSESEQSTASNDETATSTEESEITTFTTDETMQSTTGDGGNVENGGEVAVPDVAPAEDTGPTATSSEEQVQE</sequence>
<feature type="region of interest" description="Disordered" evidence="1">
    <location>
        <begin position="230"/>
        <end position="357"/>
    </location>
</feature>